<protein>
    <submittedName>
        <fullName evidence="4">Response regulator receiver domain-containing protein</fullName>
    </submittedName>
</protein>
<feature type="domain" description="Response regulatory" evidence="3">
    <location>
        <begin position="5"/>
        <end position="127"/>
    </location>
</feature>
<dbReference type="EMBL" id="FOQD01000025">
    <property type="protein sequence ID" value="SFJ60560.1"/>
    <property type="molecule type" value="Genomic_DNA"/>
</dbReference>
<gene>
    <name evidence="4" type="ORF">SAMN05421753_12527</name>
</gene>
<evidence type="ECO:0000256" key="1">
    <source>
        <dbReference type="ARBA" id="ARBA00022553"/>
    </source>
</evidence>
<feature type="domain" description="Response regulatory" evidence="3">
    <location>
        <begin position="162"/>
        <end position="278"/>
    </location>
</feature>
<reference evidence="5" key="1">
    <citation type="submission" date="2016-10" db="EMBL/GenBank/DDBJ databases">
        <authorList>
            <person name="Varghese N."/>
            <person name="Submissions S."/>
        </authorList>
    </citation>
    <scope>NUCLEOTIDE SEQUENCE [LARGE SCALE GENOMIC DNA]</scope>
    <source>
        <strain evidence="5">DSM 26348</strain>
    </source>
</reference>
<dbReference type="CDD" id="cd00156">
    <property type="entry name" value="REC"/>
    <property type="match status" value="2"/>
</dbReference>
<dbReference type="PANTHER" id="PTHR44591">
    <property type="entry name" value="STRESS RESPONSE REGULATOR PROTEIN 1"/>
    <property type="match status" value="1"/>
</dbReference>
<keyword evidence="5" id="KW-1185">Reference proteome</keyword>
<dbReference type="InterPro" id="IPR001789">
    <property type="entry name" value="Sig_transdc_resp-reg_receiver"/>
</dbReference>
<evidence type="ECO:0000256" key="2">
    <source>
        <dbReference type="PROSITE-ProRule" id="PRU00169"/>
    </source>
</evidence>
<dbReference type="SUPFAM" id="SSF52172">
    <property type="entry name" value="CheY-like"/>
    <property type="match status" value="2"/>
</dbReference>
<evidence type="ECO:0000313" key="4">
    <source>
        <dbReference type="EMBL" id="SFJ60560.1"/>
    </source>
</evidence>
<sequence>MKGKSVLIVEDDRAYSTLLATRCQQLGLKVHVAADAMTAVDLLSEQSPDLILLDVELPGRTGEPTEAYGLVMAATLRRIMALDLPIIMLTGRNDADVVWRCREAAVRHVHKSPQSWKALRAAIHELLEAPETAAAPALILEESDSACGSADIPQTSRPSSPKILCVDDDCDFTLALCIRLKELGAIPVRAFSGTQGFVVALAEKPDLVITDLHMPDGEGNYLIERLKSNSLTKDIPIVVLTGQRNPGVLLHVRSLGANACLSKPFAMSTLVNELNQHITLPALHAAV</sequence>
<feature type="modified residue" description="4-aspartylphosphate" evidence="2">
    <location>
        <position position="54"/>
    </location>
</feature>
<name>A0A1I3SQ97_9PLAN</name>
<evidence type="ECO:0000313" key="5">
    <source>
        <dbReference type="Proteomes" id="UP000199518"/>
    </source>
</evidence>
<dbReference type="InterPro" id="IPR050595">
    <property type="entry name" value="Bact_response_regulator"/>
</dbReference>
<organism evidence="4 5">
    <name type="scientific">Planctomicrobium piriforme</name>
    <dbReference type="NCBI Taxonomy" id="1576369"/>
    <lineage>
        <taxon>Bacteria</taxon>
        <taxon>Pseudomonadati</taxon>
        <taxon>Planctomycetota</taxon>
        <taxon>Planctomycetia</taxon>
        <taxon>Planctomycetales</taxon>
        <taxon>Planctomycetaceae</taxon>
        <taxon>Planctomicrobium</taxon>
    </lineage>
</organism>
<evidence type="ECO:0000259" key="3">
    <source>
        <dbReference type="PROSITE" id="PS50110"/>
    </source>
</evidence>
<dbReference type="GO" id="GO:0000160">
    <property type="term" value="P:phosphorelay signal transduction system"/>
    <property type="evidence" value="ECO:0007669"/>
    <property type="project" value="InterPro"/>
</dbReference>
<dbReference type="PANTHER" id="PTHR44591:SF23">
    <property type="entry name" value="CHEY SUBFAMILY"/>
    <property type="match status" value="1"/>
</dbReference>
<dbReference type="STRING" id="1576369.SAMN05421753_12527"/>
<dbReference type="InterPro" id="IPR011006">
    <property type="entry name" value="CheY-like_superfamily"/>
</dbReference>
<dbReference type="Pfam" id="PF00072">
    <property type="entry name" value="Response_reg"/>
    <property type="match status" value="2"/>
</dbReference>
<feature type="modified residue" description="4-aspartylphosphate" evidence="2">
    <location>
        <position position="211"/>
    </location>
</feature>
<dbReference type="Gene3D" id="3.40.50.2300">
    <property type="match status" value="2"/>
</dbReference>
<proteinExistence type="predicted"/>
<dbReference type="SMART" id="SM00448">
    <property type="entry name" value="REC"/>
    <property type="match status" value="2"/>
</dbReference>
<accession>A0A1I3SQ97</accession>
<dbReference type="AlphaFoldDB" id="A0A1I3SQ97"/>
<keyword evidence="1 2" id="KW-0597">Phosphoprotein</keyword>
<dbReference type="Proteomes" id="UP000199518">
    <property type="component" value="Unassembled WGS sequence"/>
</dbReference>
<dbReference type="PROSITE" id="PS50110">
    <property type="entry name" value="RESPONSE_REGULATORY"/>
    <property type="match status" value="2"/>
</dbReference>